<name>A0AAD2H776_9AGAR</name>
<reference evidence="1" key="1">
    <citation type="submission" date="2023-11" db="EMBL/GenBank/DDBJ databases">
        <authorList>
            <person name="De Vega J J."/>
            <person name="De Vega J J."/>
        </authorList>
    </citation>
    <scope>NUCLEOTIDE SEQUENCE</scope>
</reference>
<sequence>MVHVRDAVDVVVRTHLVSLRGSGSVALTTSASCSWWNFFPSLSSRITAPRSPYTSLSPTEFFEPSPVALTTASTSYCAHRCLPSANAFPSCEGPSVIGFPSTSGRNEMGWSRWMISAPLMRTSLSIDISAESVSITGDDSAYASTYSFGTSNSRRSSLRPVWSAGGCSKPITPDARMFARFSTWAGTESTGSLKKKTVRRILTPNCFASTGSCDILW</sequence>
<protein>
    <submittedName>
        <fullName evidence="1">Uncharacterized protein</fullName>
    </submittedName>
</protein>
<accession>A0AAD2H776</accession>
<organism evidence="1 2">
    <name type="scientific">Mycena citricolor</name>
    <dbReference type="NCBI Taxonomy" id="2018698"/>
    <lineage>
        <taxon>Eukaryota</taxon>
        <taxon>Fungi</taxon>
        <taxon>Dikarya</taxon>
        <taxon>Basidiomycota</taxon>
        <taxon>Agaricomycotina</taxon>
        <taxon>Agaricomycetes</taxon>
        <taxon>Agaricomycetidae</taxon>
        <taxon>Agaricales</taxon>
        <taxon>Marasmiineae</taxon>
        <taxon>Mycenaceae</taxon>
        <taxon>Mycena</taxon>
    </lineage>
</organism>
<dbReference type="PROSITE" id="PS51257">
    <property type="entry name" value="PROKAR_LIPOPROTEIN"/>
    <property type="match status" value="1"/>
</dbReference>
<dbReference type="EMBL" id="CAVNYO010000166">
    <property type="protein sequence ID" value="CAK5270367.1"/>
    <property type="molecule type" value="Genomic_DNA"/>
</dbReference>
<evidence type="ECO:0000313" key="2">
    <source>
        <dbReference type="Proteomes" id="UP001295794"/>
    </source>
</evidence>
<dbReference type="Proteomes" id="UP001295794">
    <property type="component" value="Unassembled WGS sequence"/>
</dbReference>
<evidence type="ECO:0000313" key="1">
    <source>
        <dbReference type="EMBL" id="CAK5270367.1"/>
    </source>
</evidence>
<comment type="caution">
    <text evidence="1">The sequence shown here is derived from an EMBL/GenBank/DDBJ whole genome shotgun (WGS) entry which is preliminary data.</text>
</comment>
<keyword evidence="2" id="KW-1185">Reference proteome</keyword>
<dbReference type="AlphaFoldDB" id="A0AAD2H776"/>
<proteinExistence type="predicted"/>
<gene>
    <name evidence="1" type="ORF">MYCIT1_LOCUS14719</name>
</gene>